<keyword evidence="3 9" id="KW-0028">Amino-acid biosynthesis</keyword>
<reference evidence="12" key="1">
    <citation type="journal article" date="2020" name="mSystems">
        <title>Genome- and Community-Level Interaction Insights into Carbon Utilization and Element Cycling Functions of Hydrothermarchaeota in Hydrothermal Sediment.</title>
        <authorList>
            <person name="Zhou Z."/>
            <person name="Liu Y."/>
            <person name="Xu W."/>
            <person name="Pan J."/>
            <person name="Luo Z.H."/>
            <person name="Li M."/>
        </authorList>
    </citation>
    <scope>NUCLEOTIDE SEQUENCE [LARGE SCALE GENOMIC DNA]</scope>
    <source>
        <strain evidence="11">SpSt-618</strain>
        <strain evidence="12">SpSt-657</strain>
    </source>
</reference>
<feature type="binding site" evidence="9">
    <location>
        <begin position="38"/>
        <end position="39"/>
    </location>
    <ligand>
        <name>substrate</name>
    </ligand>
</feature>
<dbReference type="Gene3D" id="3.40.1160.10">
    <property type="entry name" value="Acetylglutamate kinase-like"/>
    <property type="match status" value="1"/>
</dbReference>
<dbReference type="UniPathway" id="UPA00068"/>
<keyword evidence="7 9" id="KW-0067">ATP-binding</keyword>
<keyword evidence="6 9" id="KW-0418">Kinase</keyword>
<comment type="catalytic activity">
    <reaction evidence="9">
        <text>[amino-group carrier protein]-C-terminal-N-(1,4-dicarboxybutan-1-yl)-L-glutamine + ATP = [amino-group carrier protein]-C-terminal-N-(1-carboxy-5-phosphooxy-5-oxopentan-1-yl)-L-glutamine + ADP</text>
        <dbReference type="Rhea" id="RHEA:41944"/>
        <dbReference type="Rhea" id="RHEA-COMP:9694"/>
        <dbReference type="Rhea" id="RHEA-COMP:9712"/>
        <dbReference type="ChEBI" id="CHEBI:30616"/>
        <dbReference type="ChEBI" id="CHEBI:78499"/>
        <dbReference type="ChEBI" id="CHEBI:78503"/>
        <dbReference type="ChEBI" id="CHEBI:456216"/>
        <dbReference type="EC" id="2.7.2.17"/>
    </reaction>
</comment>
<feature type="binding site" evidence="9">
    <location>
        <position position="65"/>
    </location>
    <ligand>
        <name>substrate</name>
    </ligand>
</feature>
<dbReference type="PIRSF" id="PIRSF000728">
    <property type="entry name" value="NAGK"/>
    <property type="match status" value="1"/>
</dbReference>
<dbReference type="GO" id="GO:0005524">
    <property type="term" value="F:ATP binding"/>
    <property type="evidence" value="ECO:0007669"/>
    <property type="project" value="UniProtKB-KW"/>
</dbReference>
<dbReference type="EMBL" id="DTAI01000143">
    <property type="protein sequence ID" value="HGN36891.1"/>
    <property type="molecule type" value="Genomic_DNA"/>
</dbReference>
<keyword evidence="5 9" id="KW-0547">Nucleotide-binding</keyword>
<dbReference type="GO" id="GO:0005737">
    <property type="term" value="C:cytoplasm"/>
    <property type="evidence" value="ECO:0007669"/>
    <property type="project" value="UniProtKB-SubCell"/>
</dbReference>
<evidence type="ECO:0000256" key="4">
    <source>
        <dbReference type="ARBA" id="ARBA00022679"/>
    </source>
</evidence>
<comment type="catalytic activity">
    <reaction evidence="9">
        <text>[amino-group carrier protein]-C-terminal-gamma-(L-glutamyl)-L-glutamate + ATP = [amino-group carrier protein]-C-terminal-gamma-(5-phospho-L-glutamyl)-L-glutamate + ADP</text>
        <dbReference type="Rhea" id="RHEA:52632"/>
        <dbReference type="Rhea" id="RHEA-COMP:13311"/>
        <dbReference type="Rhea" id="RHEA-COMP:13313"/>
        <dbReference type="ChEBI" id="CHEBI:30616"/>
        <dbReference type="ChEBI" id="CHEBI:136714"/>
        <dbReference type="ChEBI" id="CHEBI:136717"/>
        <dbReference type="ChEBI" id="CHEBI:456216"/>
        <dbReference type="EC" id="2.7.2.19"/>
    </reaction>
</comment>
<dbReference type="NCBIfam" id="NF010662">
    <property type="entry name" value="PRK14058.1-4"/>
    <property type="match status" value="1"/>
</dbReference>
<sequence length="267" mass="28889">MVIVVKVGGRVLSNSIDSVVKDLAELSREKRIVLIHGGGDIVSEVSKRLGIEPRFVMSPEGIRSRYTDERELEVYVMVMAGKINKLIVSKFRALGCRAVGITGADGPTLLAERKKRIVIVDERGRRRVIDGGYTGRVISVETELINILLDRNYIVVVAPIAIDNEGVLLNVDGDQAAYTIASALKAEELVVLTDVDGVIIDNNIVKEIRTSEIDKIVEKIGPGMNRKVIMAEKALEGGVGKIIIAQGNIDAPVTNALKGRGTSIIRG</sequence>
<gene>
    <name evidence="9" type="primary">lysZ</name>
    <name evidence="11" type="ORF">ENT87_05025</name>
    <name evidence="12" type="ORF">ENU30_07635</name>
</gene>
<dbReference type="InterPro" id="IPR001048">
    <property type="entry name" value="Asp/Glu/Uridylate_kinase"/>
</dbReference>
<evidence type="ECO:0000256" key="3">
    <source>
        <dbReference type="ARBA" id="ARBA00022605"/>
    </source>
</evidence>
<comment type="caution">
    <text evidence="12">The sequence shown here is derived from an EMBL/GenBank/DDBJ whole genome shotgun (WGS) entry which is preliminary data.</text>
</comment>
<comment type="pathway">
    <text evidence="9">Amino-acid biosynthesis; L-lysine biosynthesis via AAA pathway; L-lysine from L-alpha-aminoadipate (Thermus route): step 2/5.</text>
</comment>
<evidence type="ECO:0000256" key="9">
    <source>
        <dbReference type="HAMAP-Rule" id="MF_02082"/>
    </source>
</evidence>
<keyword evidence="2 9" id="KW-0055">Arginine biosynthesis</keyword>
<evidence type="ECO:0000256" key="1">
    <source>
        <dbReference type="ARBA" id="ARBA00022490"/>
    </source>
</evidence>
<dbReference type="PANTHER" id="PTHR23342:SF0">
    <property type="entry name" value="N-ACETYLGLUTAMATE SYNTHASE, MITOCHONDRIAL"/>
    <property type="match status" value="1"/>
</dbReference>
<accession>A0A7J3JT20</accession>
<dbReference type="GO" id="GO:0019878">
    <property type="term" value="P:lysine biosynthetic process via aminoadipic acid"/>
    <property type="evidence" value="ECO:0007669"/>
    <property type="project" value="UniProtKB-UniRule"/>
</dbReference>
<dbReference type="AlphaFoldDB" id="A0A7J3JT20"/>
<dbReference type="GO" id="GO:0042450">
    <property type="term" value="P:L-arginine biosynthetic process via ornithine"/>
    <property type="evidence" value="ECO:0007669"/>
    <property type="project" value="UniProtKB-UniRule"/>
</dbReference>
<dbReference type="UniPathway" id="UPA00033">
    <property type="reaction ID" value="UER00036"/>
</dbReference>
<dbReference type="EC" id="2.7.2.17" evidence="9"/>
<dbReference type="InterPro" id="IPR037529">
    <property type="entry name" value="LysZ"/>
</dbReference>
<name>A0A7J3JT20_9CREN</name>
<dbReference type="NCBIfam" id="NF010659">
    <property type="entry name" value="PRK14058.1-1"/>
    <property type="match status" value="1"/>
</dbReference>
<evidence type="ECO:0000259" key="10">
    <source>
        <dbReference type="Pfam" id="PF00696"/>
    </source>
</evidence>
<dbReference type="InterPro" id="IPR004662">
    <property type="entry name" value="AcgluKinase_fam"/>
</dbReference>
<dbReference type="GO" id="GO:0003991">
    <property type="term" value="F:acetylglutamate kinase activity"/>
    <property type="evidence" value="ECO:0007669"/>
    <property type="project" value="TreeGrafter"/>
</dbReference>
<organism evidence="12">
    <name type="scientific">Ignisphaera aggregans</name>
    <dbReference type="NCBI Taxonomy" id="334771"/>
    <lineage>
        <taxon>Archaea</taxon>
        <taxon>Thermoproteota</taxon>
        <taxon>Thermoprotei</taxon>
        <taxon>Desulfurococcales</taxon>
        <taxon>Desulfurococcaceae</taxon>
        <taxon>Ignisphaera</taxon>
    </lineage>
</organism>
<evidence type="ECO:0000313" key="11">
    <source>
        <dbReference type="EMBL" id="HGN36891.1"/>
    </source>
</evidence>
<dbReference type="EMBL" id="DTBZ01000145">
    <property type="protein sequence ID" value="HGQ18824.1"/>
    <property type="molecule type" value="Genomic_DNA"/>
</dbReference>
<dbReference type="InterPro" id="IPR036393">
    <property type="entry name" value="AceGlu_kinase-like_sf"/>
</dbReference>
<evidence type="ECO:0000256" key="6">
    <source>
        <dbReference type="ARBA" id="ARBA00022777"/>
    </source>
</evidence>
<keyword evidence="1 9" id="KW-0963">Cytoplasm</keyword>
<feature type="site" description="Transition state stabilizer" evidence="9">
    <location>
        <position position="6"/>
    </location>
</feature>
<protein>
    <recommendedName>
        <fullName evidence="9">Putative [LysW]-aminoadipate/[LysW]-glutamate kinase</fullName>
        <ecNumber evidence="9">2.7.2.17</ecNumber>
        <ecNumber evidence="9">2.7.2.19</ecNumber>
    </recommendedName>
</protein>
<dbReference type="PANTHER" id="PTHR23342">
    <property type="entry name" value="N-ACETYLGLUTAMATE SYNTHASE"/>
    <property type="match status" value="1"/>
</dbReference>
<evidence type="ECO:0000256" key="5">
    <source>
        <dbReference type="ARBA" id="ARBA00022741"/>
    </source>
</evidence>
<keyword evidence="4 9" id="KW-0808">Transferase</keyword>
<comment type="similarity">
    <text evidence="9">Belongs to the acetylglutamate kinase family. LysZ subfamily.</text>
</comment>
<evidence type="ECO:0000256" key="2">
    <source>
        <dbReference type="ARBA" id="ARBA00022571"/>
    </source>
</evidence>
<dbReference type="Pfam" id="PF00696">
    <property type="entry name" value="AA_kinase"/>
    <property type="match status" value="1"/>
</dbReference>
<dbReference type="NCBIfam" id="TIGR00761">
    <property type="entry name" value="argB"/>
    <property type="match status" value="1"/>
</dbReference>
<evidence type="ECO:0000256" key="7">
    <source>
        <dbReference type="ARBA" id="ARBA00022840"/>
    </source>
</evidence>
<feature type="binding site" evidence="9">
    <location>
        <position position="170"/>
    </location>
    <ligand>
        <name>substrate</name>
    </ligand>
</feature>
<comment type="function">
    <text evidence="9">Involved in both the arginine and lysine biosynthetic pathways. Phosphorylates the LysW-bound precursors glutamate (for arginine biosynthesis), respectively alpha-aminoadipate (for lysine biosynthesis).</text>
</comment>
<evidence type="ECO:0000256" key="8">
    <source>
        <dbReference type="ARBA" id="ARBA00023154"/>
    </source>
</evidence>
<feature type="domain" description="Aspartate/glutamate/uridylate kinase" evidence="10">
    <location>
        <begin position="1"/>
        <end position="245"/>
    </location>
</feature>
<dbReference type="HAMAP" id="MF_02082">
    <property type="entry name" value="LysZ"/>
    <property type="match status" value="1"/>
</dbReference>
<evidence type="ECO:0000313" key="12">
    <source>
        <dbReference type="EMBL" id="HGQ18824.1"/>
    </source>
</evidence>
<proteinExistence type="inferred from homology"/>
<comment type="subcellular location">
    <subcellularLocation>
        <location evidence="9">Cytoplasm</location>
    </subcellularLocation>
</comment>
<dbReference type="EC" id="2.7.2.19" evidence="9"/>
<feature type="site" description="Transition state stabilizer" evidence="9">
    <location>
        <position position="227"/>
    </location>
</feature>
<keyword evidence="8 9" id="KW-0457">Lysine biosynthesis</keyword>
<dbReference type="SUPFAM" id="SSF53633">
    <property type="entry name" value="Carbamate kinase-like"/>
    <property type="match status" value="1"/>
</dbReference>
<comment type="pathway">
    <text evidence="9">Amino-acid biosynthesis; L-arginine biosynthesis.</text>
</comment>